<feature type="region of interest" description="Disordered" evidence="1">
    <location>
        <begin position="362"/>
        <end position="384"/>
    </location>
</feature>
<dbReference type="Pfam" id="PF03428">
    <property type="entry name" value="RP-C"/>
    <property type="match status" value="1"/>
</dbReference>
<gene>
    <name evidence="4" type="ORF">ICN82_03825</name>
</gene>
<feature type="domain" description="Plasmid replication protein C N-terminal" evidence="2">
    <location>
        <begin position="27"/>
        <end position="180"/>
    </location>
</feature>
<evidence type="ECO:0000259" key="3">
    <source>
        <dbReference type="Pfam" id="PF11800"/>
    </source>
</evidence>
<evidence type="ECO:0000313" key="4">
    <source>
        <dbReference type="EMBL" id="MBE3637330.1"/>
    </source>
</evidence>
<dbReference type="InterPro" id="IPR021760">
    <property type="entry name" value="RepC_C"/>
</dbReference>
<dbReference type="RefSeq" id="WP_193179795.1">
    <property type="nucleotide sequence ID" value="NZ_JACVXA010000007.1"/>
</dbReference>
<feature type="compositionally biased region" description="Basic and acidic residues" evidence="1">
    <location>
        <begin position="239"/>
        <end position="249"/>
    </location>
</feature>
<sequence>MTEATQPAIPRARPVLPEATGTGTAPAPVPNKWRDLLDPLKACAPELGLNGTDVHFLEVLLSFVPGAALVADRDGACIVFASNAAIAGRMGRSGDSTVNRCIRRAEHHGLVLRRMAPNRKRFRRCGAGGEPLRSYGIDLSPMMRRRGELAETRARLDRQAAETAVKRDACAASLRALRELRNDPRHGPTGANPDIAGFQRRLRRKPDPAELDQLLAELREACDKARTRRDTADMSGTDARNERHKEHQISENQNTHLKRNASTPSEIEDRLPRLTRILGNCATAPDIDRALDDAAAMLPDSRRAWSEAHRRMGPAAASVLLGTVLERHERLHNPGGYLRQLVKHWETGSLTLDQLLSASQETAVPPSPVIGPMPRLPGPALSVS</sequence>
<dbReference type="InterPro" id="IPR005090">
    <property type="entry name" value="RepC_N"/>
</dbReference>
<feature type="compositionally biased region" description="Polar residues" evidence="1">
    <location>
        <begin position="250"/>
        <end position="265"/>
    </location>
</feature>
<keyword evidence="5" id="KW-1185">Reference proteome</keyword>
<feature type="region of interest" description="Disordered" evidence="1">
    <location>
        <begin position="226"/>
        <end position="265"/>
    </location>
</feature>
<feature type="region of interest" description="Disordered" evidence="1">
    <location>
        <begin position="1"/>
        <end position="30"/>
    </location>
</feature>
<name>A0A8J6YTF1_9RHOB</name>
<proteinExistence type="predicted"/>
<dbReference type="Proteomes" id="UP000609121">
    <property type="component" value="Unassembled WGS sequence"/>
</dbReference>
<dbReference type="Pfam" id="PF11800">
    <property type="entry name" value="RP-C_C"/>
    <property type="match status" value="1"/>
</dbReference>
<organism evidence="4 5">
    <name type="scientific">Mangrovicoccus algicola</name>
    <dbReference type="NCBI Taxonomy" id="2771008"/>
    <lineage>
        <taxon>Bacteria</taxon>
        <taxon>Pseudomonadati</taxon>
        <taxon>Pseudomonadota</taxon>
        <taxon>Alphaproteobacteria</taxon>
        <taxon>Rhodobacterales</taxon>
        <taxon>Paracoccaceae</taxon>
        <taxon>Mangrovicoccus</taxon>
    </lineage>
</organism>
<evidence type="ECO:0000259" key="2">
    <source>
        <dbReference type="Pfam" id="PF03428"/>
    </source>
</evidence>
<dbReference type="EMBL" id="JACVXA010000007">
    <property type="protein sequence ID" value="MBE3637330.1"/>
    <property type="molecule type" value="Genomic_DNA"/>
</dbReference>
<feature type="domain" description="Plasmid replication protein C C-terminal" evidence="3">
    <location>
        <begin position="281"/>
        <end position="359"/>
    </location>
</feature>
<reference evidence="4" key="1">
    <citation type="submission" date="2020-09" db="EMBL/GenBank/DDBJ databases">
        <title>A novel bacterium of genus Mangrovicoccus, isolated from South China Sea.</title>
        <authorList>
            <person name="Huang H."/>
            <person name="Mo K."/>
            <person name="Hu Y."/>
        </authorList>
    </citation>
    <scope>NUCLEOTIDE SEQUENCE</scope>
    <source>
        <strain evidence="4">HB182678</strain>
    </source>
</reference>
<accession>A0A8J6YTF1</accession>
<protein>
    <submittedName>
        <fullName evidence="4">Uncharacterized protein</fullName>
    </submittedName>
</protein>
<comment type="caution">
    <text evidence="4">The sequence shown here is derived from an EMBL/GenBank/DDBJ whole genome shotgun (WGS) entry which is preliminary data.</text>
</comment>
<evidence type="ECO:0000256" key="1">
    <source>
        <dbReference type="SAM" id="MobiDB-lite"/>
    </source>
</evidence>
<dbReference type="AlphaFoldDB" id="A0A8J6YTF1"/>
<evidence type="ECO:0000313" key="5">
    <source>
        <dbReference type="Proteomes" id="UP000609121"/>
    </source>
</evidence>
<feature type="compositionally biased region" description="Pro residues" evidence="1">
    <location>
        <begin position="365"/>
        <end position="377"/>
    </location>
</feature>